<dbReference type="Gene3D" id="1.10.357.10">
    <property type="entry name" value="Tetracycline Repressor, domain 2"/>
    <property type="match status" value="1"/>
</dbReference>
<dbReference type="GO" id="GO:0003700">
    <property type="term" value="F:DNA-binding transcription factor activity"/>
    <property type="evidence" value="ECO:0007669"/>
    <property type="project" value="TreeGrafter"/>
</dbReference>
<dbReference type="KEGG" id="mmyr:MXMO3_00522"/>
<dbReference type="InterPro" id="IPR050109">
    <property type="entry name" value="HTH-type_TetR-like_transc_reg"/>
</dbReference>
<dbReference type="STRING" id="1122213.GCA_000423365_03234"/>
<dbReference type="PANTHER" id="PTHR30055:SF226">
    <property type="entry name" value="HTH-TYPE TRANSCRIPTIONAL REGULATOR PKSA"/>
    <property type="match status" value="1"/>
</dbReference>
<dbReference type="SUPFAM" id="SSF48498">
    <property type="entry name" value="Tetracyclin repressor-like, C-terminal domain"/>
    <property type="match status" value="1"/>
</dbReference>
<gene>
    <name evidence="4" type="ORF">MXMO3_00522</name>
</gene>
<evidence type="ECO:0000256" key="2">
    <source>
        <dbReference type="PROSITE-ProRule" id="PRU00335"/>
    </source>
</evidence>
<evidence type="ECO:0000256" key="1">
    <source>
        <dbReference type="ARBA" id="ARBA00023125"/>
    </source>
</evidence>
<keyword evidence="1 2" id="KW-0238">DNA-binding</keyword>
<dbReference type="GO" id="GO:0000976">
    <property type="term" value="F:transcription cis-regulatory region binding"/>
    <property type="evidence" value="ECO:0007669"/>
    <property type="project" value="TreeGrafter"/>
</dbReference>
<organism evidence="4 5">
    <name type="scientific">Maritalea myrionectae</name>
    <dbReference type="NCBI Taxonomy" id="454601"/>
    <lineage>
        <taxon>Bacteria</taxon>
        <taxon>Pseudomonadati</taxon>
        <taxon>Pseudomonadota</taxon>
        <taxon>Alphaproteobacteria</taxon>
        <taxon>Hyphomicrobiales</taxon>
        <taxon>Devosiaceae</taxon>
        <taxon>Maritalea</taxon>
    </lineage>
</organism>
<dbReference type="PANTHER" id="PTHR30055">
    <property type="entry name" value="HTH-TYPE TRANSCRIPTIONAL REGULATOR RUTR"/>
    <property type="match status" value="1"/>
</dbReference>
<dbReference type="PROSITE" id="PS50977">
    <property type="entry name" value="HTH_TETR_2"/>
    <property type="match status" value="1"/>
</dbReference>
<evidence type="ECO:0000259" key="3">
    <source>
        <dbReference type="PROSITE" id="PS50977"/>
    </source>
</evidence>
<dbReference type="PRINTS" id="PR00455">
    <property type="entry name" value="HTHTETR"/>
</dbReference>
<name>A0A2R4MAJ5_9HYPH</name>
<evidence type="ECO:0000313" key="4">
    <source>
        <dbReference type="EMBL" id="AVX03068.1"/>
    </source>
</evidence>
<proteinExistence type="predicted"/>
<dbReference type="SUPFAM" id="SSF46689">
    <property type="entry name" value="Homeodomain-like"/>
    <property type="match status" value="1"/>
</dbReference>
<dbReference type="EMBL" id="CP021330">
    <property type="protein sequence ID" value="AVX03068.1"/>
    <property type="molecule type" value="Genomic_DNA"/>
</dbReference>
<dbReference type="InterPro" id="IPR036271">
    <property type="entry name" value="Tet_transcr_reg_TetR-rel_C_sf"/>
</dbReference>
<feature type="DNA-binding region" description="H-T-H motif" evidence="2">
    <location>
        <begin position="31"/>
        <end position="50"/>
    </location>
</feature>
<keyword evidence="5" id="KW-1185">Reference proteome</keyword>
<dbReference type="RefSeq" id="WP_117394842.1">
    <property type="nucleotide sequence ID" value="NZ_CP021330.1"/>
</dbReference>
<dbReference type="Proteomes" id="UP000258927">
    <property type="component" value="Chromosome"/>
</dbReference>
<feature type="domain" description="HTH tetR-type" evidence="3">
    <location>
        <begin position="8"/>
        <end position="68"/>
    </location>
</feature>
<accession>A0A2R4MAJ5</accession>
<protein>
    <submittedName>
        <fullName evidence="4">Fatty acid metabolism regulator protein</fullName>
    </submittedName>
</protein>
<sequence>MPRPNMSAKRIPQILDAAMLVFARNGLQSARLEEVALAAGVSKATIYLYFKSKDDLIAALMKRFFEQNMDVLQHLRLTKGDFRTILTDWVDQTEEMLSENKIFVAIGLEFYSYAGRNEAARKMVHGFFVEFRCILTEMIEQALSTRGQSTAPASDIAFGLMSLFEGSNVLGALFNWDTKMYRQVQTNMGYLLDGAGL</sequence>
<dbReference type="AlphaFoldDB" id="A0A2R4MAJ5"/>
<dbReference type="Gene3D" id="1.10.10.60">
    <property type="entry name" value="Homeodomain-like"/>
    <property type="match status" value="1"/>
</dbReference>
<dbReference type="InterPro" id="IPR001647">
    <property type="entry name" value="HTH_TetR"/>
</dbReference>
<dbReference type="InterPro" id="IPR009057">
    <property type="entry name" value="Homeodomain-like_sf"/>
</dbReference>
<reference evidence="4 5" key="1">
    <citation type="submission" date="2017-05" db="EMBL/GenBank/DDBJ databases">
        <title>Genome Analysis of Maritalea myrionectae HL2708#5.</title>
        <authorList>
            <consortium name="Cotde Inc.-PKNU"/>
            <person name="Jang D."/>
            <person name="Oh H.-M."/>
        </authorList>
    </citation>
    <scope>NUCLEOTIDE SEQUENCE [LARGE SCALE GENOMIC DNA]</scope>
    <source>
        <strain evidence="4 5">HL2708#5</strain>
    </source>
</reference>
<evidence type="ECO:0000313" key="5">
    <source>
        <dbReference type="Proteomes" id="UP000258927"/>
    </source>
</evidence>
<dbReference type="Pfam" id="PF00440">
    <property type="entry name" value="TetR_N"/>
    <property type="match status" value="1"/>
</dbReference>